<feature type="transmembrane region" description="Helical" evidence="1">
    <location>
        <begin position="111"/>
        <end position="131"/>
    </location>
</feature>
<accession>A0ABT0Y271</accession>
<organism evidence="2 3">
    <name type="scientific">Paractinoplanes hotanensis</name>
    <dbReference type="NCBI Taxonomy" id="2906497"/>
    <lineage>
        <taxon>Bacteria</taxon>
        <taxon>Bacillati</taxon>
        <taxon>Actinomycetota</taxon>
        <taxon>Actinomycetes</taxon>
        <taxon>Micromonosporales</taxon>
        <taxon>Micromonosporaceae</taxon>
        <taxon>Paractinoplanes</taxon>
    </lineage>
</organism>
<protein>
    <recommendedName>
        <fullName evidence="4">Transmembrane transport protein</fullName>
    </recommendedName>
</protein>
<dbReference type="EMBL" id="JAMQOL010000026">
    <property type="protein sequence ID" value="MCM4079940.1"/>
    <property type="molecule type" value="Genomic_DNA"/>
</dbReference>
<evidence type="ECO:0000256" key="1">
    <source>
        <dbReference type="SAM" id="Phobius"/>
    </source>
</evidence>
<evidence type="ECO:0000313" key="3">
    <source>
        <dbReference type="Proteomes" id="UP001523216"/>
    </source>
</evidence>
<dbReference type="RefSeq" id="WP_251799750.1">
    <property type="nucleotide sequence ID" value="NZ_JAMQOL010000026.1"/>
</dbReference>
<feature type="transmembrane region" description="Helical" evidence="1">
    <location>
        <begin position="20"/>
        <end position="40"/>
    </location>
</feature>
<gene>
    <name evidence="2" type="ORF">LXN57_20385</name>
</gene>
<feature type="transmembrane region" description="Helical" evidence="1">
    <location>
        <begin position="52"/>
        <end position="72"/>
    </location>
</feature>
<keyword evidence="1" id="KW-1133">Transmembrane helix</keyword>
<keyword evidence="1" id="KW-0812">Transmembrane</keyword>
<evidence type="ECO:0008006" key="4">
    <source>
        <dbReference type="Google" id="ProtNLM"/>
    </source>
</evidence>
<keyword evidence="1" id="KW-0472">Membrane</keyword>
<keyword evidence="3" id="KW-1185">Reference proteome</keyword>
<proteinExistence type="predicted"/>
<reference evidence="2 3" key="1">
    <citation type="submission" date="2022-06" db="EMBL/GenBank/DDBJ databases">
        <title>Actinoplanes abujensis sp. nov., isolated from Nigerian arid soil.</title>
        <authorList>
            <person name="Ding P."/>
        </authorList>
    </citation>
    <scope>NUCLEOTIDE SEQUENCE [LARGE SCALE GENOMIC DNA]</scope>
    <source>
        <strain evidence="3">TRM88002</strain>
    </source>
</reference>
<dbReference type="Proteomes" id="UP001523216">
    <property type="component" value="Unassembled WGS sequence"/>
</dbReference>
<sequence>MTPEDLLGRLDARLSFRRRIAYAAVAFAGLAGSALIGVLWATEPHLPPRTQVAFGVLVVIGAAWAVFGGWAVTRRMPLFARDRVVAGWLGLAAWTVFAVGAAVVAPTVPSWLIVIVCTLGVTAAANLALALRARATLLRRRAELTE</sequence>
<feature type="transmembrane region" description="Helical" evidence="1">
    <location>
        <begin position="84"/>
        <end position="105"/>
    </location>
</feature>
<comment type="caution">
    <text evidence="2">The sequence shown here is derived from an EMBL/GenBank/DDBJ whole genome shotgun (WGS) entry which is preliminary data.</text>
</comment>
<name>A0ABT0Y271_9ACTN</name>
<evidence type="ECO:0000313" key="2">
    <source>
        <dbReference type="EMBL" id="MCM4079940.1"/>
    </source>
</evidence>